<dbReference type="HOGENOM" id="CLU_2044298_0_0_2"/>
<reference evidence="1 2" key="1">
    <citation type="journal article" date="2013" name="Genome Announc.">
        <title>Genome sequence of 'Candidatus Methanomassiliicoccus intestinalis' Issoire-Mx1, a third thermoplasmatales-related methanogenic archaeon from human feces.</title>
        <authorList>
            <person name="Borrel G."/>
            <person name="Harris H.M."/>
            <person name="Parisot N."/>
            <person name="Gaci N."/>
            <person name="Tottey W."/>
            <person name="Mihajlovski A."/>
            <person name="Deane J."/>
            <person name="Gribaldo S."/>
            <person name="Bardot O."/>
            <person name="Peyretaillade E."/>
            <person name="Peyret P."/>
            <person name="O'Toole P.W."/>
            <person name="Brugere J.F."/>
        </authorList>
    </citation>
    <scope>NUCLEOTIDE SEQUENCE [LARGE SCALE GENOMIC DNA]</scope>
    <source>
        <strain evidence="1 2">Issoire-Mx1</strain>
    </source>
</reference>
<keyword evidence="2" id="KW-1185">Reference proteome</keyword>
<dbReference type="InParanoid" id="R9T7R3"/>
<evidence type="ECO:0000313" key="2">
    <source>
        <dbReference type="Proteomes" id="UP000014070"/>
    </source>
</evidence>
<dbReference type="RefSeq" id="WP_020449512.1">
    <property type="nucleotide sequence ID" value="NC_021353.1"/>
</dbReference>
<gene>
    <name evidence="1" type="ORF">MMINT_16960</name>
</gene>
<evidence type="ECO:0008006" key="3">
    <source>
        <dbReference type="Google" id="ProtNLM"/>
    </source>
</evidence>
<dbReference type="Proteomes" id="UP000014070">
    <property type="component" value="Chromosome"/>
</dbReference>
<dbReference type="GeneID" id="41324055"/>
<organism evidence="1 2">
    <name type="scientific">Methanomassiliicoccus intestinalis (strain Issoire-Mx1)</name>
    <dbReference type="NCBI Taxonomy" id="1295009"/>
    <lineage>
        <taxon>Archaea</taxon>
        <taxon>Methanobacteriati</taxon>
        <taxon>Thermoplasmatota</taxon>
        <taxon>Thermoplasmata</taxon>
        <taxon>Methanomassiliicoccales</taxon>
        <taxon>Methanomassiliicoccaceae</taxon>
        <taxon>Methanomassiliicoccus</taxon>
    </lineage>
</organism>
<protein>
    <recommendedName>
        <fullName evidence="3">HTH hxlR-type domain-containing protein</fullName>
    </recommendedName>
</protein>
<dbReference type="InterPro" id="IPR036390">
    <property type="entry name" value="WH_DNA-bd_sf"/>
</dbReference>
<sequence>MRSSKDNAEFNIRDIEDMHKMSTIVYIYKCGGHCKKSDVYENVSKIPAMVNKIRDLEDMGLLVETKSGEKNKIYLDLTEKGMRLAKAILNMERILNDEVIEEENFVSSSGAVLSEVEKRD</sequence>
<dbReference type="STRING" id="1295009.MMINT_16960"/>
<dbReference type="SUPFAM" id="SSF46785">
    <property type="entry name" value="Winged helix' DNA-binding domain"/>
    <property type="match status" value="1"/>
</dbReference>
<name>R9T7R3_METII</name>
<dbReference type="EMBL" id="CP005934">
    <property type="protein sequence ID" value="AGN26987.1"/>
    <property type="molecule type" value="Genomic_DNA"/>
</dbReference>
<evidence type="ECO:0000313" key="1">
    <source>
        <dbReference type="EMBL" id="AGN26987.1"/>
    </source>
</evidence>
<dbReference type="KEGG" id="mer:MMINT_16960"/>
<dbReference type="Gene3D" id="1.10.10.10">
    <property type="entry name" value="Winged helix-like DNA-binding domain superfamily/Winged helix DNA-binding domain"/>
    <property type="match status" value="1"/>
</dbReference>
<dbReference type="InterPro" id="IPR036388">
    <property type="entry name" value="WH-like_DNA-bd_sf"/>
</dbReference>
<dbReference type="AlphaFoldDB" id="R9T7R3"/>
<accession>R9T7R3</accession>
<proteinExistence type="predicted"/>